<gene>
    <name evidence="2" type="ORF">MFLAVUS_008598</name>
</gene>
<sequence length="198" mass="22105">MDDKGQEAPSFVEEASFRLNKLTDLRKSLAHRYGAISTIGVVNLSMREFGNIKRRKVVGAAKRKALQDNLSIPKGTTGGHYLQFLSDTMDIMNEFPEMKGYLIIMDNAPIHVPGVINPVIVKRGHTPVCLPPYSPELNPIEQFWAIVKGKVKRNKLSDVESLTTHITEAGESVPVEHLTSFIQHSVNQFDNCLNKIPI</sequence>
<comment type="caution">
    <text evidence="2">The sequence shown here is derived from an EMBL/GenBank/DDBJ whole genome shotgun (WGS) entry which is preliminary data.</text>
</comment>
<evidence type="ECO:0000259" key="1">
    <source>
        <dbReference type="Pfam" id="PF13358"/>
    </source>
</evidence>
<evidence type="ECO:0000313" key="2">
    <source>
        <dbReference type="EMBL" id="GAA5815092.1"/>
    </source>
</evidence>
<feature type="domain" description="Tc1-like transposase DDE" evidence="1">
    <location>
        <begin position="48"/>
        <end position="162"/>
    </location>
</feature>
<accession>A0ABP9Z7J3</accession>
<name>A0ABP9Z7J3_9FUNG</name>
<keyword evidence="3" id="KW-1185">Reference proteome</keyword>
<dbReference type="EMBL" id="BAABUK010000024">
    <property type="protein sequence ID" value="GAA5815092.1"/>
    <property type="molecule type" value="Genomic_DNA"/>
</dbReference>
<dbReference type="InterPro" id="IPR038717">
    <property type="entry name" value="Tc1-like_DDE_dom"/>
</dbReference>
<dbReference type="Proteomes" id="UP001473302">
    <property type="component" value="Unassembled WGS sequence"/>
</dbReference>
<protein>
    <recommendedName>
        <fullName evidence="1">Tc1-like transposase DDE domain-containing protein</fullName>
    </recommendedName>
</protein>
<reference evidence="2 3" key="1">
    <citation type="submission" date="2024-04" db="EMBL/GenBank/DDBJ databases">
        <title>genome sequences of Mucor flavus KT1a and Helicostylum pulchrum KT1b strains isolated from the surface of a dry-aged beef.</title>
        <authorList>
            <person name="Toyotome T."/>
            <person name="Hosono M."/>
            <person name="Torimaru M."/>
            <person name="Fukuda K."/>
            <person name="Mikami N."/>
        </authorList>
    </citation>
    <scope>NUCLEOTIDE SEQUENCE [LARGE SCALE GENOMIC DNA]</scope>
    <source>
        <strain evidence="2 3">KT1a</strain>
    </source>
</reference>
<dbReference type="Gene3D" id="3.30.420.10">
    <property type="entry name" value="Ribonuclease H-like superfamily/Ribonuclease H"/>
    <property type="match status" value="1"/>
</dbReference>
<dbReference type="PANTHER" id="PTHR46564">
    <property type="entry name" value="TRANSPOSASE"/>
    <property type="match status" value="1"/>
</dbReference>
<dbReference type="Pfam" id="PF13358">
    <property type="entry name" value="DDE_3"/>
    <property type="match status" value="1"/>
</dbReference>
<organism evidence="2 3">
    <name type="scientific">Mucor flavus</name>
    <dbReference type="NCBI Taxonomy" id="439312"/>
    <lineage>
        <taxon>Eukaryota</taxon>
        <taxon>Fungi</taxon>
        <taxon>Fungi incertae sedis</taxon>
        <taxon>Mucoromycota</taxon>
        <taxon>Mucoromycotina</taxon>
        <taxon>Mucoromycetes</taxon>
        <taxon>Mucorales</taxon>
        <taxon>Mucorineae</taxon>
        <taxon>Mucoraceae</taxon>
        <taxon>Mucor</taxon>
    </lineage>
</organism>
<evidence type="ECO:0000313" key="3">
    <source>
        <dbReference type="Proteomes" id="UP001473302"/>
    </source>
</evidence>
<proteinExistence type="predicted"/>
<dbReference type="InterPro" id="IPR036397">
    <property type="entry name" value="RNaseH_sf"/>
</dbReference>
<dbReference type="PANTHER" id="PTHR46564:SF1">
    <property type="entry name" value="TRANSPOSASE"/>
    <property type="match status" value="1"/>
</dbReference>